<dbReference type="EMBL" id="JAFIRR010000252">
    <property type="protein sequence ID" value="MCO6419927.1"/>
    <property type="molecule type" value="Genomic_DNA"/>
</dbReference>
<keyword evidence="1" id="KW-0472">Membrane</keyword>
<feature type="transmembrane region" description="Helical" evidence="1">
    <location>
        <begin position="59"/>
        <end position="78"/>
    </location>
</feature>
<feature type="transmembrane region" description="Helical" evidence="1">
    <location>
        <begin position="602"/>
        <end position="621"/>
    </location>
</feature>
<gene>
    <name evidence="2" type="ORF">JYK14_27750</name>
</gene>
<comment type="caution">
    <text evidence="2">The sequence shown here is derived from an EMBL/GenBank/DDBJ whole genome shotgun (WGS) entry which is preliminary data.</text>
</comment>
<feature type="transmembrane region" description="Helical" evidence="1">
    <location>
        <begin position="628"/>
        <end position="645"/>
    </location>
</feature>
<feature type="transmembrane region" description="Helical" evidence="1">
    <location>
        <begin position="430"/>
        <end position="451"/>
    </location>
</feature>
<feature type="transmembrane region" description="Helical" evidence="1">
    <location>
        <begin position="164"/>
        <end position="182"/>
    </location>
</feature>
<dbReference type="Proteomes" id="UP001523392">
    <property type="component" value="Unassembled WGS sequence"/>
</dbReference>
<keyword evidence="1" id="KW-1133">Transmembrane helix</keyword>
<feature type="transmembrane region" description="Helical" evidence="1">
    <location>
        <begin position="373"/>
        <end position="392"/>
    </location>
</feature>
<dbReference type="RefSeq" id="WP_252956601.1">
    <property type="nucleotide sequence ID" value="NZ_JAFIRR010000252.1"/>
</dbReference>
<accession>A0ABT1DE84</accession>
<organism evidence="2 3">
    <name type="scientific">Siccirubricoccus soli</name>
    <dbReference type="NCBI Taxonomy" id="2899147"/>
    <lineage>
        <taxon>Bacteria</taxon>
        <taxon>Pseudomonadati</taxon>
        <taxon>Pseudomonadota</taxon>
        <taxon>Alphaproteobacteria</taxon>
        <taxon>Acetobacterales</taxon>
        <taxon>Roseomonadaceae</taxon>
        <taxon>Siccirubricoccus</taxon>
    </lineage>
</organism>
<feature type="transmembrane region" description="Helical" evidence="1">
    <location>
        <begin position="189"/>
        <end position="207"/>
    </location>
</feature>
<reference evidence="2 3" key="1">
    <citation type="submission" date="2021-12" db="EMBL/GenBank/DDBJ databases">
        <title>Siccirubricoccus leaddurans sp. nov., a high concentration Zn2+ tolerance bacterium.</title>
        <authorList>
            <person name="Cao Y."/>
        </authorList>
    </citation>
    <scope>NUCLEOTIDE SEQUENCE [LARGE SCALE GENOMIC DNA]</scope>
    <source>
        <strain evidence="2 3">KC 17139</strain>
    </source>
</reference>
<evidence type="ECO:0000256" key="1">
    <source>
        <dbReference type="SAM" id="Phobius"/>
    </source>
</evidence>
<feature type="transmembrane region" description="Helical" evidence="1">
    <location>
        <begin position="404"/>
        <end position="423"/>
    </location>
</feature>
<dbReference type="InterPro" id="IPR019286">
    <property type="entry name" value="DUF2339_TM"/>
</dbReference>
<feature type="transmembrane region" description="Helical" evidence="1">
    <location>
        <begin position="529"/>
        <end position="553"/>
    </location>
</feature>
<feature type="transmembrane region" description="Helical" evidence="1">
    <location>
        <begin position="500"/>
        <end position="523"/>
    </location>
</feature>
<protein>
    <submittedName>
        <fullName evidence="2">DUF2339 domain-containing protein</fullName>
    </submittedName>
</protein>
<name>A0ABT1DE84_9PROT</name>
<feature type="transmembrane region" description="Helical" evidence="1">
    <location>
        <begin position="657"/>
        <end position="674"/>
    </location>
</feature>
<feature type="transmembrane region" description="Helical" evidence="1">
    <location>
        <begin position="293"/>
        <end position="311"/>
    </location>
</feature>
<sequence length="690" mass="71035">AYATGPLYGLVPPLIGFALLAAAALAGIALALLFGPLVAAIGIAGAYLTPASVQTEDPFLPGLYAYLLAVTAAALVVLRQVGAAWLGWAASAAAALWVLAGGMVAGGGEALWAPALFAPAAAALHLFLLPGAALESGIGQRLAFLPFALLAAVTLLLVPGAESHWPAVGVLALGPVAIARAWREARLAALPWLSALAGLLALLLWPVPGWLAPEEAVTVAGVVQAMLPIHPWLPEALRPFLFAALALALLHALAGAWREGRSARPLAWAALPAAVPVLALLAAYARVRGFALDARWALVALVLAAALTGWAARAARQGATTRAGAHAAGAVAALALGAAMLLSDQWLTLAIALLLPPLAWIEGRAGLPALRPVALAVALVVLARLLLNWNVAEYALGSTPLLNGLLPAYGAPAAGFALAAWIFDRRREDAVVAVLEGGALALLTALVLLEIRHAMGNGVLVPEAPLGFREMALQATALAVLASLAQGLEARLGGRAVLGWGWRLLFLGLSGFSLLLLAANPAFVPGETLWPWPVFNELALAFLVPAVLAGFAARRATPPWLAQVMAGQALLGAFIWVTLTVRHRFHPVEMALDLEEVSAAELWAYSGAWLAFGAALLALGIRTGAKPLRLAALAVIGLTIGKAFLVDMAELTGLWRVLSFLGLGLALIALGWVYRRFVVSPAAAAQAGPA</sequence>
<feature type="transmembrane region" description="Helical" evidence="1">
    <location>
        <begin position="14"/>
        <end position="47"/>
    </location>
</feature>
<feature type="transmembrane region" description="Helical" evidence="1">
    <location>
        <begin position="560"/>
        <end position="582"/>
    </location>
</feature>
<dbReference type="PANTHER" id="PTHR38434:SF1">
    <property type="entry name" value="BLL2549 PROTEIN"/>
    <property type="match status" value="1"/>
</dbReference>
<keyword evidence="1" id="KW-0812">Transmembrane</keyword>
<feature type="transmembrane region" description="Helical" evidence="1">
    <location>
        <begin position="142"/>
        <end position="158"/>
    </location>
</feature>
<feature type="non-terminal residue" evidence="2">
    <location>
        <position position="1"/>
    </location>
</feature>
<feature type="transmembrane region" description="Helical" evidence="1">
    <location>
        <begin position="236"/>
        <end position="254"/>
    </location>
</feature>
<feature type="transmembrane region" description="Helical" evidence="1">
    <location>
        <begin position="85"/>
        <end position="105"/>
    </location>
</feature>
<evidence type="ECO:0000313" key="2">
    <source>
        <dbReference type="EMBL" id="MCO6419927.1"/>
    </source>
</evidence>
<proteinExistence type="predicted"/>
<feature type="transmembrane region" description="Helical" evidence="1">
    <location>
        <begin position="266"/>
        <end position="287"/>
    </location>
</feature>
<dbReference type="PANTHER" id="PTHR38434">
    <property type="entry name" value="BLL2549 PROTEIN"/>
    <property type="match status" value="1"/>
</dbReference>
<keyword evidence="3" id="KW-1185">Reference proteome</keyword>
<evidence type="ECO:0000313" key="3">
    <source>
        <dbReference type="Proteomes" id="UP001523392"/>
    </source>
</evidence>
<dbReference type="Pfam" id="PF10101">
    <property type="entry name" value="DUF2339"/>
    <property type="match status" value="1"/>
</dbReference>
<feature type="transmembrane region" description="Helical" evidence="1">
    <location>
        <begin position="323"/>
        <end position="340"/>
    </location>
</feature>
<feature type="transmembrane region" description="Helical" evidence="1">
    <location>
        <begin position="111"/>
        <end position="130"/>
    </location>
</feature>